<dbReference type="Gene3D" id="3.40.630.20">
    <property type="entry name" value="Peptidase C15, pyroglutamyl peptidase I-like"/>
    <property type="match status" value="1"/>
</dbReference>
<feature type="chain" id="PRO_5011580594" evidence="2">
    <location>
        <begin position="19"/>
        <end position="381"/>
    </location>
</feature>
<name>A0A1G8T5T6_9GAMM</name>
<evidence type="ECO:0000313" key="4">
    <source>
        <dbReference type="Proteomes" id="UP000199527"/>
    </source>
</evidence>
<sequence length="381" mass="42020">MRLFTTLLTLCISLPLSALPLDVEEQRVADVAQQLPELLTPLATSYDAGVVQHRNSRDDASLSQAAADSGQRLWRQAVAQVQSGRMDDRPLYWSRLQLRRDLKQLAPGFNASKADRQAAVDGFERSSRGFNDIHFDNDVQMRILVTGFDPFFLDRHLNQSNPSGLAALALDGRTLILNGRKAQVQAAMIPVRFDDFDQGMIESLLTPYLRDHSVDMVATISMGRDDFDLERFPGRNRSAEAPGNRNLLTGATKTAPLPPRLLGQPLNGPEFVEFSLPVTAMQRADGPWAINDNRHITTLEKGQWQPDSLAQLDGQTSVSGSGGGYLSNEISYRAVLLANQLGSPARVGHIHTPRIAQYDRETETAIVRQIEAMLTQALAAL</sequence>
<accession>A0A1G8T5T6</accession>
<feature type="signal peptide" evidence="2">
    <location>
        <begin position="1"/>
        <end position="18"/>
    </location>
</feature>
<dbReference type="Proteomes" id="UP000199527">
    <property type="component" value="Unassembled WGS sequence"/>
</dbReference>
<organism evidence="3 4">
    <name type="scientific">Ferrimonas sediminum</name>
    <dbReference type="NCBI Taxonomy" id="718193"/>
    <lineage>
        <taxon>Bacteria</taxon>
        <taxon>Pseudomonadati</taxon>
        <taxon>Pseudomonadota</taxon>
        <taxon>Gammaproteobacteria</taxon>
        <taxon>Alteromonadales</taxon>
        <taxon>Ferrimonadaceae</taxon>
        <taxon>Ferrimonas</taxon>
    </lineage>
</organism>
<evidence type="ECO:0000256" key="2">
    <source>
        <dbReference type="SAM" id="SignalP"/>
    </source>
</evidence>
<dbReference type="InterPro" id="IPR036440">
    <property type="entry name" value="Peptidase_C15-like_sf"/>
</dbReference>
<reference evidence="4" key="1">
    <citation type="submission" date="2016-10" db="EMBL/GenBank/DDBJ databases">
        <authorList>
            <person name="Varghese N."/>
            <person name="Submissions S."/>
        </authorList>
    </citation>
    <scope>NUCLEOTIDE SEQUENCE [LARGE SCALE GENOMIC DNA]</scope>
    <source>
        <strain evidence="4">DSM 23317</strain>
    </source>
</reference>
<dbReference type="RefSeq" id="WP_090365195.1">
    <property type="nucleotide sequence ID" value="NZ_FNEM01000007.1"/>
</dbReference>
<dbReference type="EMBL" id="FNEM01000007">
    <property type="protein sequence ID" value="SDJ36843.1"/>
    <property type="molecule type" value="Genomic_DNA"/>
</dbReference>
<dbReference type="AlphaFoldDB" id="A0A1G8T5T6"/>
<dbReference type="OrthoDB" id="4555199at2"/>
<dbReference type="SUPFAM" id="SSF53182">
    <property type="entry name" value="Pyrrolidone carboxyl peptidase (pyroglutamate aminopeptidase)"/>
    <property type="match status" value="1"/>
</dbReference>
<proteinExistence type="predicted"/>
<feature type="region of interest" description="Disordered" evidence="1">
    <location>
        <begin position="234"/>
        <end position="258"/>
    </location>
</feature>
<evidence type="ECO:0000313" key="3">
    <source>
        <dbReference type="EMBL" id="SDJ36843.1"/>
    </source>
</evidence>
<evidence type="ECO:0000256" key="1">
    <source>
        <dbReference type="SAM" id="MobiDB-lite"/>
    </source>
</evidence>
<keyword evidence="4" id="KW-1185">Reference proteome</keyword>
<gene>
    <name evidence="3" type="ORF">SAMN04488540_107117</name>
</gene>
<keyword evidence="2" id="KW-0732">Signal</keyword>
<protein>
    <submittedName>
        <fullName evidence="3">Pyrrolidone-carboxylate peptidase (N-terminal pyroglutamyl peptidase)</fullName>
    </submittedName>
</protein>